<evidence type="ECO:0008006" key="6">
    <source>
        <dbReference type="Google" id="ProtNLM"/>
    </source>
</evidence>
<evidence type="ECO:0000256" key="1">
    <source>
        <dbReference type="SAM" id="Phobius"/>
    </source>
</evidence>
<dbReference type="InterPro" id="IPR011088">
    <property type="entry name" value="Phage_phiNM3_A0EWY4"/>
</dbReference>
<evidence type="ECO:0000313" key="2">
    <source>
        <dbReference type="EMBL" id="GHD98799.1"/>
    </source>
</evidence>
<sequence>MRRTFKWGFIGVMVLIVGLFLDYTLPQHDVVRITDTYNRVTPLGSLNRLFYASPDAGTKPGTAAPDIRFIAAVRPNGKVIVYRNEDTGWIWPPFFKFNSSNLQAEASAMKSTADAPRWVMVTNYGWRIPFLSTYPNAIGIRAVSGPDVKVFPWLNIFILVVLALIVVFFWRMWVRFRERTLDPLIAGGQERWDRTEARAENAAADVKSWWRRIIRRGR</sequence>
<dbReference type="Proteomes" id="UP000199541">
    <property type="component" value="Unassembled WGS sequence"/>
</dbReference>
<organism evidence="2 5">
    <name type="scientific">Allgaiera indica</name>
    <dbReference type="NCBI Taxonomy" id="765699"/>
    <lineage>
        <taxon>Bacteria</taxon>
        <taxon>Pseudomonadati</taxon>
        <taxon>Pseudomonadota</taxon>
        <taxon>Alphaproteobacteria</taxon>
        <taxon>Rhodobacterales</taxon>
        <taxon>Paracoccaceae</taxon>
        <taxon>Allgaiera</taxon>
    </lineage>
</organism>
<evidence type="ECO:0000313" key="3">
    <source>
        <dbReference type="EMBL" id="SDW05933.1"/>
    </source>
</evidence>
<reference evidence="3 4" key="2">
    <citation type="submission" date="2016-10" db="EMBL/GenBank/DDBJ databases">
        <authorList>
            <person name="Varghese N."/>
            <person name="Submissions S."/>
        </authorList>
    </citation>
    <scope>NUCLEOTIDE SEQUENCE [LARGE SCALE GENOMIC DNA]</scope>
    <source>
        <strain evidence="3 4">DSM 24802</strain>
    </source>
</reference>
<comment type="caution">
    <text evidence="2">The sequence shown here is derived from an EMBL/GenBank/DDBJ whole genome shotgun (WGS) entry which is preliminary data.</text>
</comment>
<proteinExistence type="predicted"/>
<gene>
    <name evidence="2" type="ORF">GCM10008024_03760</name>
    <name evidence="3" type="ORF">SAMN05444006_101173</name>
</gene>
<evidence type="ECO:0000313" key="4">
    <source>
        <dbReference type="Proteomes" id="UP000199541"/>
    </source>
</evidence>
<keyword evidence="1" id="KW-0472">Membrane</keyword>
<dbReference type="AlphaFoldDB" id="A0AAN4UN81"/>
<keyword evidence="1" id="KW-0812">Transmembrane</keyword>
<dbReference type="RefSeq" id="WP_051646271.1">
    <property type="nucleotide sequence ID" value="NZ_BNAB01000001.1"/>
</dbReference>
<keyword evidence="4" id="KW-1185">Reference proteome</keyword>
<dbReference type="Proteomes" id="UP000634647">
    <property type="component" value="Unassembled WGS sequence"/>
</dbReference>
<protein>
    <recommendedName>
        <fullName evidence="6">DUF1523 family protein</fullName>
    </recommendedName>
</protein>
<dbReference type="EMBL" id="BNAB01000001">
    <property type="protein sequence ID" value="GHD98799.1"/>
    <property type="molecule type" value="Genomic_DNA"/>
</dbReference>
<accession>A0AAN4UN81</accession>
<reference evidence="2" key="3">
    <citation type="submission" date="2023-06" db="EMBL/GenBank/DDBJ databases">
        <authorList>
            <person name="Sun Q."/>
            <person name="Zhou Y."/>
        </authorList>
    </citation>
    <scope>NUCLEOTIDE SEQUENCE</scope>
    <source>
        <strain evidence="2">CGMCC 1.10859</strain>
    </source>
</reference>
<feature type="transmembrane region" description="Helical" evidence="1">
    <location>
        <begin position="7"/>
        <end position="25"/>
    </location>
</feature>
<dbReference type="Pfam" id="PF07509">
    <property type="entry name" value="DUF1523"/>
    <property type="match status" value="1"/>
</dbReference>
<name>A0AAN4UN81_9RHOB</name>
<keyword evidence="1" id="KW-1133">Transmembrane helix</keyword>
<feature type="transmembrane region" description="Helical" evidence="1">
    <location>
        <begin position="150"/>
        <end position="170"/>
    </location>
</feature>
<dbReference type="EMBL" id="FNOB01000001">
    <property type="protein sequence ID" value="SDW05933.1"/>
    <property type="molecule type" value="Genomic_DNA"/>
</dbReference>
<evidence type="ECO:0000313" key="5">
    <source>
        <dbReference type="Proteomes" id="UP000634647"/>
    </source>
</evidence>
<reference evidence="2" key="1">
    <citation type="journal article" date="2014" name="Int. J. Syst. Evol. Microbiol.">
        <title>Complete genome sequence of Corynebacterium casei LMG S-19264T (=DSM 44701T), isolated from a smear-ripened cheese.</title>
        <authorList>
            <consortium name="US DOE Joint Genome Institute (JGI-PGF)"/>
            <person name="Walter F."/>
            <person name="Albersmeier A."/>
            <person name="Kalinowski J."/>
            <person name="Ruckert C."/>
        </authorList>
    </citation>
    <scope>NUCLEOTIDE SEQUENCE</scope>
    <source>
        <strain evidence="2">CGMCC 1.10859</strain>
    </source>
</reference>